<organism evidence="11 12">
    <name type="scientific">Chengkuizengella axinellae</name>
    <dbReference type="NCBI Taxonomy" id="3064388"/>
    <lineage>
        <taxon>Bacteria</taxon>
        <taxon>Bacillati</taxon>
        <taxon>Bacillota</taxon>
        <taxon>Bacilli</taxon>
        <taxon>Bacillales</taxon>
        <taxon>Paenibacillaceae</taxon>
        <taxon>Chengkuizengella</taxon>
    </lineage>
</organism>
<proteinExistence type="predicted"/>
<dbReference type="Pfam" id="PF17853">
    <property type="entry name" value="GGDEF_2"/>
    <property type="match status" value="1"/>
</dbReference>
<keyword evidence="12" id="KW-1185">Reference proteome</keyword>
<dbReference type="EMBL" id="JAVAMP010000001">
    <property type="protein sequence ID" value="MDP5272657.1"/>
    <property type="molecule type" value="Genomic_DNA"/>
</dbReference>
<dbReference type="SMART" id="SM00342">
    <property type="entry name" value="HTH_ARAC"/>
    <property type="match status" value="1"/>
</dbReference>
<keyword evidence="4 9" id="KW-1133">Transmembrane helix</keyword>
<accession>A0ABT9IU87</accession>
<dbReference type="SUPFAM" id="SSF46689">
    <property type="entry name" value="Homeodomain-like"/>
    <property type="match status" value="2"/>
</dbReference>
<feature type="transmembrane region" description="Helical" evidence="9">
    <location>
        <begin position="295"/>
        <end position="318"/>
    </location>
</feature>
<evidence type="ECO:0000256" key="4">
    <source>
        <dbReference type="ARBA" id="ARBA00022989"/>
    </source>
</evidence>
<dbReference type="Gene3D" id="3.30.450.20">
    <property type="entry name" value="PAS domain"/>
    <property type="match status" value="1"/>
</dbReference>
<dbReference type="Gene3D" id="1.10.10.60">
    <property type="entry name" value="Homeodomain-like"/>
    <property type="match status" value="2"/>
</dbReference>
<evidence type="ECO:0000313" key="12">
    <source>
        <dbReference type="Proteomes" id="UP001231941"/>
    </source>
</evidence>
<keyword evidence="2" id="KW-1003">Cell membrane</keyword>
<feature type="domain" description="HTH araC/xylS-type" evidence="10">
    <location>
        <begin position="665"/>
        <end position="764"/>
    </location>
</feature>
<evidence type="ECO:0000313" key="11">
    <source>
        <dbReference type="EMBL" id="MDP5272657.1"/>
    </source>
</evidence>
<gene>
    <name evidence="11" type="ORF">Q5Y73_00915</name>
</gene>
<dbReference type="CDD" id="cd12912">
    <property type="entry name" value="PDC2_MCP_like"/>
    <property type="match status" value="1"/>
</dbReference>
<evidence type="ECO:0000256" key="8">
    <source>
        <dbReference type="ARBA" id="ARBA00023163"/>
    </source>
</evidence>
<protein>
    <submittedName>
        <fullName evidence="11">Helix-turn-helix domain-containing protein</fullName>
    </submittedName>
</protein>
<dbReference type="PRINTS" id="PR00032">
    <property type="entry name" value="HTHARAC"/>
</dbReference>
<dbReference type="PROSITE" id="PS00041">
    <property type="entry name" value="HTH_ARAC_FAMILY_1"/>
    <property type="match status" value="1"/>
</dbReference>
<evidence type="ECO:0000256" key="5">
    <source>
        <dbReference type="ARBA" id="ARBA00023015"/>
    </source>
</evidence>
<comment type="caution">
    <text evidence="11">The sequence shown here is derived from an EMBL/GenBank/DDBJ whole genome shotgun (WGS) entry which is preliminary data.</text>
</comment>
<evidence type="ECO:0000256" key="6">
    <source>
        <dbReference type="ARBA" id="ARBA00023125"/>
    </source>
</evidence>
<dbReference type="PANTHER" id="PTHR43280:SF28">
    <property type="entry name" value="HTH-TYPE TRANSCRIPTIONAL ACTIVATOR RHAS"/>
    <property type="match status" value="1"/>
</dbReference>
<name>A0ABT9IU87_9BACL</name>
<dbReference type="PROSITE" id="PS01124">
    <property type="entry name" value="HTH_ARAC_FAMILY_2"/>
    <property type="match status" value="1"/>
</dbReference>
<dbReference type="RefSeq" id="WP_305989968.1">
    <property type="nucleotide sequence ID" value="NZ_JAVAMP010000001.1"/>
</dbReference>
<dbReference type="Proteomes" id="UP001231941">
    <property type="component" value="Unassembled WGS sequence"/>
</dbReference>
<dbReference type="InterPro" id="IPR041522">
    <property type="entry name" value="CdaR_GGDEF"/>
</dbReference>
<dbReference type="InterPro" id="IPR018062">
    <property type="entry name" value="HTH_AraC-typ_CS"/>
</dbReference>
<evidence type="ECO:0000256" key="7">
    <source>
        <dbReference type="ARBA" id="ARBA00023136"/>
    </source>
</evidence>
<evidence type="ECO:0000256" key="2">
    <source>
        <dbReference type="ARBA" id="ARBA00022475"/>
    </source>
</evidence>
<dbReference type="Pfam" id="PF12833">
    <property type="entry name" value="HTH_18"/>
    <property type="match status" value="1"/>
</dbReference>
<keyword evidence="7 9" id="KW-0472">Membrane</keyword>
<dbReference type="Pfam" id="PF02743">
    <property type="entry name" value="dCache_1"/>
    <property type="match status" value="1"/>
</dbReference>
<dbReference type="InterPro" id="IPR020449">
    <property type="entry name" value="Tscrpt_reg_AraC-type_HTH"/>
</dbReference>
<evidence type="ECO:0000259" key="10">
    <source>
        <dbReference type="PROSITE" id="PS01124"/>
    </source>
</evidence>
<dbReference type="InterPro" id="IPR009057">
    <property type="entry name" value="Homeodomain-like_sf"/>
</dbReference>
<keyword evidence="6" id="KW-0238">DNA-binding</keyword>
<sequence>MQNQLMRKLILVLLILLFLFVSVTAFISYFLLNNRLTDELENTNMQLLSQIDQKLELVLQHVDKLSFQTLSDEEVKDFLDAEITGRERLENSFNVTTLMTNMINSDEYIFSIDLYSFQNKQNLSSYFSSDDLINFEWLDQFEKYEGYFDWMTTRRLMIQSGNYPIYRDVVTLARKYPIISPNPRGVIAINIKEEELYSLLGNDRDVQIEYTFIVDDKGQVVLHHDNDKLGKDISEYTYIKSLLNSRQDHGIVQAEVNGTESTVFYLTSSYTDWKIIRVIPDVRYDESLVALRNTIFFIAMFLFAIAAISGVFAAFWTFKPMNRFFTSMSTKLNMHSHNRPVSENSSDFAYFESMVENVLNDRARLQTQIVETKPIMKWRLLMELLFNYRANFTELKTYMDLHGIHLYSNHFVVMSIEFDDKENITNLKDLHLYTYALCNVVEELINAESKGAAIELENGQCAVIMSFDDEEDTEKQVIRAVSVADMIKNFVMESFKRTVTIGIGGSVYSMKDIHLSYKQSQEVLKYKLIMGNNTVITADDTVGYQSREYQRLLAMSDSIIDALKVGDGDKLRKHLRKWFDDIAQHKIPPDMIKHLNTQCLMRAATVADEVGVPLDELIPSHHVYDSLNQLERLDKIQAFMVKMLEEFMERIKVKRNSREKNDLIEKVLKYIQKHYTRSDLSLNYLADHFHVSVSHLSKLFKEYTSSNFTDYLMEIRINRSKQLLAESNKKVKEIAETVGYTNVNSFVRVFKKMTGLTPSEYREKKRLK</sequence>
<reference evidence="11 12" key="1">
    <citation type="submission" date="2023-08" db="EMBL/GenBank/DDBJ databases">
        <authorList>
            <person name="Park J.-S."/>
        </authorList>
    </citation>
    <scope>NUCLEOTIDE SEQUENCE [LARGE SCALE GENOMIC DNA]</scope>
    <source>
        <strain evidence="11 12">2205SS18-9</strain>
    </source>
</reference>
<evidence type="ECO:0000256" key="1">
    <source>
        <dbReference type="ARBA" id="ARBA00004651"/>
    </source>
</evidence>
<dbReference type="InterPro" id="IPR018060">
    <property type="entry name" value="HTH_AraC"/>
</dbReference>
<keyword evidence="3 9" id="KW-0812">Transmembrane</keyword>
<comment type="subcellular location">
    <subcellularLocation>
        <location evidence="1">Cell membrane</location>
        <topology evidence="1">Multi-pass membrane protein</topology>
    </subcellularLocation>
</comment>
<dbReference type="InterPro" id="IPR033479">
    <property type="entry name" value="dCache_1"/>
</dbReference>
<evidence type="ECO:0000256" key="9">
    <source>
        <dbReference type="SAM" id="Phobius"/>
    </source>
</evidence>
<keyword evidence="5" id="KW-0805">Transcription regulation</keyword>
<keyword evidence="8" id="KW-0804">Transcription</keyword>
<evidence type="ECO:0000256" key="3">
    <source>
        <dbReference type="ARBA" id="ARBA00022692"/>
    </source>
</evidence>
<dbReference type="PANTHER" id="PTHR43280">
    <property type="entry name" value="ARAC-FAMILY TRANSCRIPTIONAL REGULATOR"/>
    <property type="match status" value="1"/>
</dbReference>